<dbReference type="Gramene" id="PRQ60231">
    <property type="protein sequence ID" value="PRQ60231"/>
    <property type="gene ID" value="RchiOBHm_Chr1g0378941"/>
</dbReference>
<dbReference type="FunFam" id="3.40.50.2000:FF:000020">
    <property type="entry name" value="Glycosyltransferase"/>
    <property type="match status" value="1"/>
</dbReference>
<evidence type="ECO:0000256" key="1">
    <source>
        <dbReference type="ARBA" id="ARBA00009995"/>
    </source>
</evidence>
<dbReference type="PANTHER" id="PTHR48048">
    <property type="entry name" value="GLYCOSYLTRANSFERASE"/>
    <property type="match status" value="1"/>
</dbReference>
<dbReference type="PANTHER" id="PTHR48048:SF30">
    <property type="entry name" value="GLYCOSYLTRANSFERASE"/>
    <property type="match status" value="1"/>
</dbReference>
<dbReference type="InterPro" id="IPR035595">
    <property type="entry name" value="UDP_glycos_trans_CS"/>
</dbReference>
<dbReference type="CDD" id="cd03784">
    <property type="entry name" value="GT1_Gtf-like"/>
    <property type="match status" value="1"/>
</dbReference>
<dbReference type="EMBL" id="PDCK01000039">
    <property type="protein sequence ID" value="PRQ60231.1"/>
    <property type="molecule type" value="Genomic_DNA"/>
</dbReference>
<evidence type="ECO:0000256" key="3">
    <source>
        <dbReference type="ARBA" id="ARBA00022679"/>
    </source>
</evidence>
<keyword evidence="3 4" id="KW-0808">Transferase</keyword>
<comment type="caution">
    <text evidence="6">The sequence shown here is derived from an EMBL/GenBank/DDBJ whole genome shotgun (WGS) entry which is preliminary data.</text>
</comment>
<dbReference type="Gene3D" id="3.40.50.2000">
    <property type="entry name" value="Glycogen Phosphorylase B"/>
    <property type="match status" value="2"/>
</dbReference>
<dbReference type="PROSITE" id="PS00375">
    <property type="entry name" value="UDPGT"/>
    <property type="match status" value="1"/>
</dbReference>
<proteinExistence type="inferred from homology"/>
<dbReference type="InterPro" id="IPR050481">
    <property type="entry name" value="UDP-glycosyltransf_plant"/>
</dbReference>
<organism evidence="6 7">
    <name type="scientific">Rosa chinensis</name>
    <name type="common">China rose</name>
    <dbReference type="NCBI Taxonomy" id="74649"/>
    <lineage>
        <taxon>Eukaryota</taxon>
        <taxon>Viridiplantae</taxon>
        <taxon>Streptophyta</taxon>
        <taxon>Embryophyta</taxon>
        <taxon>Tracheophyta</taxon>
        <taxon>Spermatophyta</taxon>
        <taxon>Magnoliopsida</taxon>
        <taxon>eudicotyledons</taxon>
        <taxon>Gunneridae</taxon>
        <taxon>Pentapetalae</taxon>
        <taxon>rosids</taxon>
        <taxon>fabids</taxon>
        <taxon>Rosales</taxon>
        <taxon>Rosaceae</taxon>
        <taxon>Rosoideae</taxon>
        <taxon>Rosoideae incertae sedis</taxon>
        <taxon>Rosa</taxon>
    </lineage>
</organism>
<dbReference type="SUPFAM" id="SSF53756">
    <property type="entry name" value="UDP-Glycosyltransferase/glycogen phosphorylase"/>
    <property type="match status" value="1"/>
</dbReference>
<dbReference type="STRING" id="74649.A0A2P6SNL0"/>
<protein>
    <recommendedName>
        <fullName evidence="5">Glycosyltransferase</fullName>
        <ecNumber evidence="5">2.4.1.-</ecNumber>
    </recommendedName>
</protein>
<gene>
    <name evidence="6" type="ORF">RchiOBHm_Chr1g0378941</name>
</gene>
<evidence type="ECO:0000313" key="7">
    <source>
        <dbReference type="Proteomes" id="UP000238479"/>
    </source>
</evidence>
<dbReference type="OrthoDB" id="5835829at2759"/>
<dbReference type="AlphaFoldDB" id="A0A2P6SNL0"/>
<accession>A0A2P6SNL0</accession>
<evidence type="ECO:0000256" key="4">
    <source>
        <dbReference type="RuleBase" id="RU003718"/>
    </source>
</evidence>
<keyword evidence="2 4" id="KW-0328">Glycosyltransferase</keyword>
<sequence>MGGDAIVLYPYPGLGHLISMVELGKLLLTHHPSFSITILASTAPTTIAATAKLVASSNDQLTNYIKAVSADNPAINFHHLPTISSLPEHIEKLNLPFEYARLQIPNILQVLQTLKSSLKALILDMFCDALFDVAKDLNIPTFYFYTSAGRSLAVLLNIPTFHRTTNSLSDFGDVQISISGMPPIPVSAMPKLLFDRSTNFYKSFLSTSTHMAKSNGIILNTFDLLEERALKALRAGLCLPNQPTPPIFTVGPLISGKSGDNDEHESLKWLNNQPKDSVVFLCFGSMGVFSIKQLEAMALGLEKSGQRFLWVVRNPPIEELPVEEPSLEEILPKGFVERTKDRGLVVRKWAPQVEVLSHDSVGGFVTHCGWNSVLEAVCNGVPMVAWPLYAEQKLGRVFLVEEMKVAVGVKESETGFVSADELEKRVRELMDSKSGDEIRGRVLEFRTGGVKAKEEGGSSVASLAKLAQLWKQK</sequence>
<keyword evidence="7" id="KW-1185">Reference proteome</keyword>
<dbReference type="Pfam" id="PF00201">
    <property type="entry name" value="UDPGT"/>
    <property type="match status" value="1"/>
</dbReference>
<evidence type="ECO:0000256" key="2">
    <source>
        <dbReference type="ARBA" id="ARBA00022676"/>
    </source>
</evidence>
<comment type="similarity">
    <text evidence="1 4">Belongs to the UDP-glycosyltransferase family.</text>
</comment>
<dbReference type="GO" id="GO:0035251">
    <property type="term" value="F:UDP-glucosyltransferase activity"/>
    <property type="evidence" value="ECO:0007669"/>
    <property type="project" value="InterPro"/>
</dbReference>
<name>A0A2P6SNL0_ROSCH</name>
<evidence type="ECO:0000313" key="6">
    <source>
        <dbReference type="EMBL" id="PRQ60231.1"/>
    </source>
</evidence>
<dbReference type="OMA" id="DSMIHIP"/>
<dbReference type="EC" id="2.4.1.-" evidence="5"/>
<reference evidence="6 7" key="1">
    <citation type="journal article" date="2018" name="Nat. Genet.">
        <title>The Rosa genome provides new insights in the design of modern roses.</title>
        <authorList>
            <person name="Bendahmane M."/>
        </authorList>
    </citation>
    <scope>NUCLEOTIDE SEQUENCE [LARGE SCALE GENOMIC DNA]</scope>
    <source>
        <strain evidence="7">cv. Old Blush</strain>
    </source>
</reference>
<dbReference type="Proteomes" id="UP000238479">
    <property type="component" value="Chromosome 1"/>
</dbReference>
<evidence type="ECO:0000256" key="5">
    <source>
        <dbReference type="RuleBase" id="RU362057"/>
    </source>
</evidence>
<dbReference type="InterPro" id="IPR002213">
    <property type="entry name" value="UDP_glucos_trans"/>
</dbReference>